<comment type="caution">
    <text evidence="1">The sequence shown here is derived from an EMBL/GenBank/DDBJ whole genome shotgun (WGS) entry which is preliminary data.</text>
</comment>
<sequence>MEIGGFGLEYWLQWQVLVCALIFLLPALISIRFTTTKNNTPTTNSYHLWMPYWRNLHPIWLLLYRILSFISMAYLLYKTVVGFGPFVFYFYTQWTFLLVTIYFALGTIISAHGCWMLYKEHSLPIPNQERDKFLKKDSSPVEDSMVKDNEASIKLQMQFNQEAGFWGNLMQNIYQTCAGAVVLTDIVFWCLLLPFQTGDDFKLTLLIGCMHSLNAVFLLMDSALNSLQFSWHGLTYFVLWSSTYIVFQWVMHACCFTWWPYPFLELATPWAPMWYFGIALFHLPCYGLYLLLVKAKVSMFPLSFIRAVANEKQM</sequence>
<evidence type="ECO:0000313" key="1">
    <source>
        <dbReference type="EMBL" id="KAI3741726.1"/>
    </source>
</evidence>
<proteinExistence type="predicted"/>
<dbReference type="EMBL" id="CM042037">
    <property type="protein sequence ID" value="KAI3741726.1"/>
    <property type="molecule type" value="Genomic_DNA"/>
</dbReference>
<reference evidence="1 2" key="2">
    <citation type="journal article" date="2022" name="Mol. Ecol. Resour.">
        <title>The genomes of chicory, endive, great burdock and yacon provide insights into Asteraceae paleo-polyploidization history and plant inulin production.</title>
        <authorList>
            <person name="Fan W."/>
            <person name="Wang S."/>
            <person name="Wang H."/>
            <person name="Wang A."/>
            <person name="Jiang F."/>
            <person name="Liu H."/>
            <person name="Zhao H."/>
            <person name="Xu D."/>
            <person name="Zhang Y."/>
        </authorList>
    </citation>
    <scope>NUCLEOTIDE SEQUENCE [LARGE SCALE GENOMIC DNA]</scope>
    <source>
        <strain evidence="2">cv. Yunnan</strain>
        <tissue evidence="1">Leaves</tissue>
    </source>
</reference>
<dbReference type="Proteomes" id="UP001056120">
    <property type="component" value="Linkage Group LG20"/>
</dbReference>
<reference evidence="2" key="1">
    <citation type="journal article" date="2022" name="Mol. Ecol. Resour.">
        <title>The genomes of chicory, endive, great burdock and yacon provide insights into Asteraceae palaeo-polyploidization history and plant inulin production.</title>
        <authorList>
            <person name="Fan W."/>
            <person name="Wang S."/>
            <person name="Wang H."/>
            <person name="Wang A."/>
            <person name="Jiang F."/>
            <person name="Liu H."/>
            <person name="Zhao H."/>
            <person name="Xu D."/>
            <person name="Zhang Y."/>
        </authorList>
    </citation>
    <scope>NUCLEOTIDE SEQUENCE [LARGE SCALE GENOMIC DNA]</scope>
    <source>
        <strain evidence="2">cv. Yunnan</strain>
    </source>
</reference>
<name>A0ACB9D5G9_9ASTR</name>
<evidence type="ECO:0000313" key="2">
    <source>
        <dbReference type="Proteomes" id="UP001056120"/>
    </source>
</evidence>
<keyword evidence="2" id="KW-1185">Reference proteome</keyword>
<organism evidence="1 2">
    <name type="scientific">Smallanthus sonchifolius</name>
    <dbReference type="NCBI Taxonomy" id="185202"/>
    <lineage>
        <taxon>Eukaryota</taxon>
        <taxon>Viridiplantae</taxon>
        <taxon>Streptophyta</taxon>
        <taxon>Embryophyta</taxon>
        <taxon>Tracheophyta</taxon>
        <taxon>Spermatophyta</taxon>
        <taxon>Magnoliopsida</taxon>
        <taxon>eudicotyledons</taxon>
        <taxon>Gunneridae</taxon>
        <taxon>Pentapetalae</taxon>
        <taxon>asterids</taxon>
        <taxon>campanulids</taxon>
        <taxon>Asterales</taxon>
        <taxon>Asteraceae</taxon>
        <taxon>Asteroideae</taxon>
        <taxon>Heliantheae alliance</taxon>
        <taxon>Millerieae</taxon>
        <taxon>Smallanthus</taxon>
    </lineage>
</organism>
<protein>
    <submittedName>
        <fullName evidence="1">Uncharacterized protein</fullName>
    </submittedName>
</protein>
<gene>
    <name evidence="1" type="ORF">L1987_59400</name>
</gene>
<accession>A0ACB9D5G9</accession>